<comment type="caution">
    <text evidence="3">The sequence shown here is derived from an EMBL/GenBank/DDBJ whole genome shotgun (WGS) entry which is preliminary data.</text>
</comment>
<evidence type="ECO:0000313" key="3">
    <source>
        <dbReference type="EMBL" id="KAJ8059719.1"/>
    </source>
</evidence>
<keyword evidence="2" id="KW-0732">Signal</keyword>
<accession>A0A9X0DED2</accession>
<feature type="compositionally biased region" description="Polar residues" evidence="1">
    <location>
        <begin position="90"/>
        <end position="106"/>
    </location>
</feature>
<dbReference type="Proteomes" id="UP001152300">
    <property type="component" value="Unassembled WGS sequence"/>
</dbReference>
<protein>
    <submittedName>
        <fullName evidence="3">Uncharacterized protein</fullName>
    </submittedName>
</protein>
<reference evidence="3" key="1">
    <citation type="submission" date="2022-11" db="EMBL/GenBank/DDBJ databases">
        <title>Genome Resource of Sclerotinia nivalis Strain SnTB1, a Plant Pathogen Isolated from American Ginseng.</title>
        <authorList>
            <person name="Fan S."/>
        </authorList>
    </citation>
    <scope>NUCLEOTIDE SEQUENCE</scope>
    <source>
        <strain evidence="3">SnTB1</strain>
    </source>
</reference>
<dbReference type="OrthoDB" id="3551623at2759"/>
<evidence type="ECO:0000256" key="1">
    <source>
        <dbReference type="SAM" id="MobiDB-lite"/>
    </source>
</evidence>
<evidence type="ECO:0000313" key="4">
    <source>
        <dbReference type="Proteomes" id="UP001152300"/>
    </source>
</evidence>
<gene>
    <name evidence="3" type="ORF">OCU04_011364</name>
</gene>
<evidence type="ECO:0000256" key="2">
    <source>
        <dbReference type="SAM" id="SignalP"/>
    </source>
</evidence>
<proteinExistence type="predicted"/>
<feature type="chain" id="PRO_5040934415" evidence="2">
    <location>
        <begin position="25"/>
        <end position="225"/>
    </location>
</feature>
<dbReference type="AlphaFoldDB" id="A0A9X0DED2"/>
<keyword evidence="4" id="KW-1185">Reference proteome</keyword>
<dbReference type="EMBL" id="JAPEIS010000014">
    <property type="protein sequence ID" value="KAJ8059719.1"/>
    <property type="molecule type" value="Genomic_DNA"/>
</dbReference>
<sequence>MKPIFFMHPTLFLSLLMGVGLCVAHNFMESKAEILTTHLEKSSITTISTHLLLSIQNIALLATLSALGIYTPALIGIGIMTSNVQASALSDSGGLNSSPSWKSSPLDTRRRRRVHPRDISAAAPCTENENSYHVAEVLIRKLEKLGGQVNGKYPRFESPGHLPKFAALGRENKKKDGSTDIESHDSYTNLNDKIPFQKSGLHTKPSDFNTASTNVLYCRSQNQAK</sequence>
<name>A0A9X0DED2_9HELO</name>
<feature type="region of interest" description="Disordered" evidence="1">
    <location>
        <begin position="90"/>
        <end position="114"/>
    </location>
</feature>
<organism evidence="3 4">
    <name type="scientific">Sclerotinia nivalis</name>
    <dbReference type="NCBI Taxonomy" id="352851"/>
    <lineage>
        <taxon>Eukaryota</taxon>
        <taxon>Fungi</taxon>
        <taxon>Dikarya</taxon>
        <taxon>Ascomycota</taxon>
        <taxon>Pezizomycotina</taxon>
        <taxon>Leotiomycetes</taxon>
        <taxon>Helotiales</taxon>
        <taxon>Sclerotiniaceae</taxon>
        <taxon>Sclerotinia</taxon>
    </lineage>
</organism>
<feature type="signal peptide" evidence="2">
    <location>
        <begin position="1"/>
        <end position="24"/>
    </location>
</feature>